<feature type="compositionally biased region" description="Basic residues" evidence="1">
    <location>
        <begin position="59"/>
        <end position="69"/>
    </location>
</feature>
<dbReference type="Pfam" id="PF22874">
    <property type="entry name" value="SBE2_M"/>
    <property type="match status" value="1"/>
</dbReference>
<accession>A0A4U0TWW8</accession>
<reference evidence="3 4" key="1">
    <citation type="submission" date="2017-03" db="EMBL/GenBank/DDBJ databases">
        <title>Genomes of endolithic fungi from Antarctica.</title>
        <authorList>
            <person name="Coleine C."/>
            <person name="Masonjones S."/>
            <person name="Stajich J.E."/>
        </authorList>
    </citation>
    <scope>NUCLEOTIDE SEQUENCE [LARGE SCALE GENOMIC DNA]</scope>
    <source>
        <strain evidence="3 4">CCFEE 6315</strain>
    </source>
</reference>
<dbReference type="Gene3D" id="1.10.8.270">
    <property type="entry name" value="putative rabgap domain of human tbc1 domain family member 14 like domains"/>
    <property type="match status" value="1"/>
</dbReference>
<keyword evidence="4" id="KW-1185">Reference proteome</keyword>
<evidence type="ECO:0000256" key="1">
    <source>
        <dbReference type="SAM" id="MobiDB-lite"/>
    </source>
</evidence>
<dbReference type="Proteomes" id="UP000308549">
    <property type="component" value="Unassembled WGS sequence"/>
</dbReference>
<evidence type="ECO:0000259" key="2">
    <source>
        <dbReference type="PROSITE" id="PS50086"/>
    </source>
</evidence>
<dbReference type="GO" id="GO:0005096">
    <property type="term" value="F:GTPase activator activity"/>
    <property type="evidence" value="ECO:0007669"/>
    <property type="project" value="TreeGrafter"/>
</dbReference>
<dbReference type="AlphaFoldDB" id="A0A4U0TWW8"/>
<dbReference type="GO" id="GO:0031267">
    <property type="term" value="F:small GTPase binding"/>
    <property type="evidence" value="ECO:0007669"/>
    <property type="project" value="TreeGrafter"/>
</dbReference>
<feature type="compositionally biased region" description="Polar residues" evidence="1">
    <location>
        <begin position="406"/>
        <end position="417"/>
    </location>
</feature>
<protein>
    <recommendedName>
        <fullName evidence="2">Rab-GAP TBC domain-containing protein</fullName>
    </recommendedName>
</protein>
<feature type="region of interest" description="Disordered" evidence="1">
    <location>
        <begin position="1"/>
        <end position="70"/>
    </location>
</feature>
<dbReference type="SMART" id="SM00164">
    <property type="entry name" value="TBC"/>
    <property type="match status" value="1"/>
</dbReference>
<feature type="compositionally biased region" description="Low complexity" evidence="1">
    <location>
        <begin position="281"/>
        <end position="301"/>
    </location>
</feature>
<dbReference type="OrthoDB" id="289721at2759"/>
<feature type="compositionally biased region" description="Acidic residues" evidence="1">
    <location>
        <begin position="314"/>
        <end position="324"/>
    </location>
</feature>
<feature type="compositionally biased region" description="Polar residues" evidence="1">
    <location>
        <begin position="240"/>
        <end position="249"/>
    </location>
</feature>
<dbReference type="InterPro" id="IPR053949">
    <property type="entry name" value="SBE2/SBE22_M"/>
</dbReference>
<feature type="compositionally biased region" description="Basic and acidic residues" evidence="1">
    <location>
        <begin position="164"/>
        <end position="178"/>
    </location>
</feature>
<evidence type="ECO:0000313" key="4">
    <source>
        <dbReference type="Proteomes" id="UP000308549"/>
    </source>
</evidence>
<dbReference type="InterPro" id="IPR000195">
    <property type="entry name" value="Rab-GAP-TBC_dom"/>
</dbReference>
<dbReference type="SUPFAM" id="SSF47923">
    <property type="entry name" value="Ypt/Rab-GAP domain of gyp1p"/>
    <property type="match status" value="2"/>
</dbReference>
<evidence type="ECO:0000313" key="3">
    <source>
        <dbReference type="EMBL" id="TKA26335.1"/>
    </source>
</evidence>
<dbReference type="Pfam" id="PF00566">
    <property type="entry name" value="RabGAP-TBC"/>
    <property type="match status" value="1"/>
</dbReference>
<feature type="compositionally biased region" description="Low complexity" evidence="1">
    <location>
        <begin position="258"/>
        <end position="267"/>
    </location>
</feature>
<organism evidence="3 4">
    <name type="scientific">Salinomyces thailandicus</name>
    <dbReference type="NCBI Taxonomy" id="706561"/>
    <lineage>
        <taxon>Eukaryota</taxon>
        <taxon>Fungi</taxon>
        <taxon>Dikarya</taxon>
        <taxon>Ascomycota</taxon>
        <taxon>Pezizomycotina</taxon>
        <taxon>Dothideomycetes</taxon>
        <taxon>Dothideomycetidae</taxon>
        <taxon>Mycosphaerellales</taxon>
        <taxon>Teratosphaeriaceae</taxon>
        <taxon>Salinomyces</taxon>
    </lineage>
</organism>
<dbReference type="InterPro" id="IPR035969">
    <property type="entry name" value="Rab-GAP_TBC_sf"/>
</dbReference>
<name>A0A4U0TWW8_9PEZI</name>
<dbReference type="Gene3D" id="1.10.10.750">
    <property type="entry name" value="Ypt/Rab-GAP domain of gyp1p, domain 1"/>
    <property type="match status" value="1"/>
</dbReference>
<dbReference type="PANTHER" id="PTHR47219:SF15">
    <property type="entry name" value="TBC1 DOMAIN FAMILY MEMBER 12 ISOFORM X1"/>
    <property type="match status" value="1"/>
</dbReference>
<comment type="caution">
    <text evidence="3">The sequence shown here is derived from an EMBL/GenBank/DDBJ whole genome shotgun (WGS) entry which is preliminary data.</text>
</comment>
<dbReference type="EMBL" id="NAJL01000029">
    <property type="protein sequence ID" value="TKA26335.1"/>
    <property type="molecule type" value="Genomic_DNA"/>
</dbReference>
<dbReference type="InterPro" id="IPR050302">
    <property type="entry name" value="Rab_GAP_TBC_domain"/>
</dbReference>
<feature type="compositionally biased region" description="Pro residues" evidence="1">
    <location>
        <begin position="8"/>
        <end position="19"/>
    </location>
</feature>
<feature type="region of interest" description="Disordered" evidence="1">
    <location>
        <begin position="108"/>
        <end position="358"/>
    </location>
</feature>
<dbReference type="PANTHER" id="PTHR47219">
    <property type="entry name" value="RAB GTPASE-ACTIVATING PROTEIN 1-LIKE"/>
    <property type="match status" value="1"/>
</dbReference>
<dbReference type="Gene3D" id="1.10.472.80">
    <property type="entry name" value="Ypt/Rab-GAP domain of gyp1p, domain 3"/>
    <property type="match status" value="1"/>
</dbReference>
<feature type="compositionally biased region" description="Basic and acidic residues" evidence="1">
    <location>
        <begin position="446"/>
        <end position="455"/>
    </location>
</feature>
<proteinExistence type="predicted"/>
<feature type="domain" description="Rab-GAP TBC" evidence="2">
    <location>
        <begin position="588"/>
        <end position="794"/>
    </location>
</feature>
<feature type="region of interest" description="Disordered" evidence="1">
    <location>
        <begin position="378"/>
        <end position="430"/>
    </location>
</feature>
<feature type="region of interest" description="Disordered" evidence="1">
    <location>
        <begin position="446"/>
        <end position="473"/>
    </location>
</feature>
<feature type="compositionally biased region" description="Low complexity" evidence="1">
    <location>
        <begin position="121"/>
        <end position="141"/>
    </location>
</feature>
<feature type="compositionally biased region" description="Basic and acidic residues" evidence="1">
    <location>
        <begin position="31"/>
        <end position="50"/>
    </location>
</feature>
<dbReference type="PROSITE" id="PS50086">
    <property type="entry name" value="TBC_RABGAP"/>
    <property type="match status" value="1"/>
</dbReference>
<sequence length="859" mass="95577">MTALWAPVPVPAPIPPPHASPHDDPDDTSDSDSHHLDQERSHFLRPDHGHSRSSVIFGKRNKGGPKHRQPVFCASLPEIDIGSLRIGGYRSLTNSGLDLENKMMAQVDENTAVETAPSSPPELSYSKSSKSSNSSYRSDSPSDGEATEKLAPFDDVTLQEDSERESVEDCNVKPESRPTLRRPLKRSTSGGEVRRSGMPLHTNATGRDNRYPGLQGAVSGVLRDQSLNLPHGRGLRRGFTSPSTPSLMSGLQRRDSRSPSPGKPSSPMTVGRSPQMPFAHPRSSWSGPSLSPTTTLSRQQSWQPGKKTTKQLEAEYEDGDDEVPIEAILENVPMSPMPGVQSSQYRLKTPSPHRRASQPGLGALHANLHSANVPKNAKRPVAPTIMPNGQYGAPRSPRHGRPSLPHSATVSSFQNGPFSHKHRSKSWTEDLNDEARQLSMALDEYHERLSSEKRRSGTSSVNSSPPPPSLTRSHTTINLLEMPQQQKANVMIDPLPISKEKEAVLTRTRPSWLPPKSQKEEKKHVKQWEQMMAQAAESEKKKALKQREAAENKEELQSHIARFWEEKVLPDWDMAVREPKTRELWWRGVTPSSRTVVWQKAVGNDLGLTPASFEAALNRAEELERTLMEQPADVRSKSKETAWFAAINRDVPNVFPATEVFQRGTPVHTALSNVLKAYAMYRNDVGYVYGTHLVAGVLCLHMRAGDAFVTLANLLNRPIPLAFLVHDQAAMALAYEMVLSTLKYKFTKLHSHLTSSVIDLKPHEYLDPIFRCLLAYNMQPEHVSRVWDIFVFEGDKTLVRAAVAVFGRLESKLYGTRSEILDLVSWRNERDWPIGTEDEFIQAVRDAGKADGKGEIPAL</sequence>
<gene>
    <name evidence="3" type="ORF">B0A50_05114</name>
</gene>